<protein>
    <submittedName>
        <fullName evidence="2">Uncharacterized protein</fullName>
    </submittedName>
</protein>
<dbReference type="EMBL" id="JAVHNQ010000006">
    <property type="protein sequence ID" value="KAK6344487.1"/>
    <property type="molecule type" value="Genomic_DNA"/>
</dbReference>
<keyword evidence="3" id="KW-1185">Reference proteome</keyword>
<dbReference type="AlphaFoldDB" id="A0AAV9UM94"/>
<reference evidence="2 3" key="1">
    <citation type="submission" date="2019-10" db="EMBL/GenBank/DDBJ databases">
        <authorList>
            <person name="Palmer J.M."/>
        </authorList>
    </citation>
    <scope>NUCLEOTIDE SEQUENCE [LARGE SCALE GENOMIC DNA]</scope>
    <source>
        <strain evidence="2 3">TWF696</strain>
    </source>
</reference>
<dbReference type="Proteomes" id="UP001375240">
    <property type="component" value="Unassembled WGS sequence"/>
</dbReference>
<feature type="compositionally biased region" description="Basic and acidic residues" evidence="1">
    <location>
        <begin position="249"/>
        <end position="266"/>
    </location>
</feature>
<feature type="region of interest" description="Disordered" evidence="1">
    <location>
        <begin position="235"/>
        <end position="275"/>
    </location>
</feature>
<organism evidence="2 3">
    <name type="scientific">Orbilia brochopaga</name>
    <dbReference type="NCBI Taxonomy" id="3140254"/>
    <lineage>
        <taxon>Eukaryota</taxon>
        <taxon>Fungi</taxon>
        <taxon>Dikarya</taxon>
        <taxon>Ascomycota</taxon>
        <taxon>Pezizomycotina</taxon>
        <taxon>Orbiliomycetes</taxon>
        <taxon>Orbiliales</taxon>
        <taxon>Orbiliaceae</taxon>
        <taxon>Orbilia</taxon>
    </lineage>
</organism>
<accession>A0AAV9UM94</accession>
<comment type="caution">
    <text evidence="2">The sequence shown here is derived from an EMBL/GenBank/DDBJ whole genome shotgun (WGS) entry which is preliminary data.</text>
</comment>
<name>A0AAV9UM94_9PEZI</name>
<sequence length="275" mass="30485">MSEHFVSTDVQILGYKAILINSQSTDTTGSSTSLTGTFDVLHHPFADRYLTGTLGQLCSSMDVAPHIVEEAHREIARIQGSETDTRVKWVFEPRVYMRDSNFTFCLQKILDPAAALLTDAHQSLHLHTTSSPLLGVQQGVTAMRSGGCCCGRLSFQRQQAMTTDDEMDLSSMSDAPSHHDILTSKDRYTSGKFKQGDEGDDECHTLRKPVKKESTPIVTNGDGWKPLLRDRKRVRIDTDGQPDYLPPLEVKRESHDACDGNGHDYVEGPFGETAN</sequence>
<gene>
    <name evidence="2" type="ORF">TWF696_008123</name>
</gene>
<proteinExistence type="predicted"/>
<evidence type="ECO:0000256" key="1">
    <source>
        <dbReference type="SAM" id="MobiDB-lite"/>
    </source>
</evidence>
<evidence type="ECO:0000313" key="3">
    <source>
        <dbReference type="Proteomes" id="UP001375240"/>
    </source>
</evidence>
<evidence type="ECO:0000313" key="2">
    <source>
        <dbReference type="EMBL" id="KAK6344487.1"/>
    </source>
</evidence>